<dbReference type="InterPro" id="IPR027417">
    <property type="entry name" value="P-loop_NTPase"/>
</dbReference>
<comment type="subcellular location">
    <subcellularLocation>
        <location evidence="2">Membrane</location>
        <topology evidence="2">Single-pass membrane protein</topology>
    </subcellularLocation>
    <subcellularLocation>
        <location evidence="16">Plastid</location>
        <location evidence="16">Chloroplast outer membrane</location>
    </subcellularLocation>
</comment>
<dbReference type="InterPro" id="IPR006703">
    <property type="entry name" value="G_AIG1"/>
</dbReference>
<evidence type="ECO:0000256" key="12">
    <source>
        <dbReference type="ARBA" id="ARBA00022927"/>
    </source>
</evidence>
<dbReference type="InterPro" id="IPR045058">
    <property type="entry name" value="GIMA/IAN/Toc"/>
</dbReference>
<comment type="cofactor">
    <cofactor evidence="1">
        <name>Mg(2+)</name>
        <dbReference type="ChEBI" id="CHEBI:18420"/>
    </cofactor>
</comment>
<keyword evidence="4" id="KW-0150">Chloroplast</keyword>
<keyword evidence="5" id="KW-0934">Plastid</keyword>
<evidence type="ECO:0000256" key="1">
    <source>
        <dbReference type="ARBA" id="ARBA00001946"/>
    </source>
</evidence>
<dbReference type="PANTHER" id="PTHR10903">
    <property type="entry name" value="GTPASE, IMAP FAMILY MEMBER-RELATED"/>
    <property type="match status" value="1"/>
</dbReference>
<dbReference type="SUPFAM" id="SSF52540">
    <property type="entry name" value="P-loop containing nucleoside triphosphate hydrolases"/>
    <property type="match status" value="1"/>
</dbReference>
<dbReference type="Gene3D" id="3.40.50.300">
    <property type="entry name" value="P-loop containing nucleotide triphosphate hydrolases"/>
    <property type="match status" value="1"/>
</dbReference>
<keyword evidence="9" id="KW-0378">Hydrolase</keyword>
<dbReference type="GO" id="GO:0015031">
    <property type="term" value="P:protein transport"/>
    <property type="evidence" value="ECO:0007669"/>
    <property type="project" value="UniProtKB-KW"/>
</dbReference>
<evidence type="ECO:0000256" key="6">
    <source>
        <dbReference type="ARBA" id="ARBA00022692"/>
    </source>
</evidence>
<evidence type="ECO:0000256" key="2">
    <source>
        <dbReference type="ARBA" id="ARBA00004167"/>
    </source>
</evidence>
<evidence type="ECO:0000256" key="14">
    <source>
        <dbReference type="ARBA" id="ARBA00023134"/>
    </source>
</evidence>
<evidence type="ECO:0000256" key="9">
    <source>
        <dbReference type="ARBA" id="ARBA00022801"/>
    </source>
</evidence>
<keyword evidence="11" id="KW-0460">Magnesium</keyword>
<sequence>MLLIGKSTILNSILGKEMFLAKPSVSEVTRKVDQATNHFLNIASNPVMHCIDTPSFNGQLHDPSRVNEIGALLTKVAAGVDAFLFVVKCTRYRYDNTFHQTLQTYQSMLTPAFWPKVIIIFTHATPEILPAAESRIPLLGWAREIQESFQLASPPMTVFAMDSVRFPYPSGGAQEFWEALMTLDANTEPYCHRPFLESFGNGIAVEGYVQRIKGYLALFEPSFFEEQAEGQYKENEHKKKKESRFSIFRKSTNASSKGSSSSSPTLPRSSLSMSNPTKAPGSPSESATSPAIRGRSPT</sequence>
<keyword evidence="10" id="KW-1002">Plastid outer membrane</keyword>
<evidence type="ECO:0000256" key="15">
    <source>
        <dbReference type="ARBA" id="ARBA00023136"/>
    </source>
</evidence>
<evidence type="ECO:0000256" key="13">
    <source>
        <dbReference type="ARBA" id="ARBA00022989"/>
    </source>
</evidence>
<protein>
    <recommendedName>
        <fullName evidence="18">AIG1-type G domain-containing protein</fullName>
    </recommendedName>
</protein>
<accession>A0A9P8CVQ8</accession>
<dbReference type="EMBL" id="JAIFTL010000216">
    <property type="protein sequence ID" value="KAG9321277.1"/>
    <property type="molecule type" value="Genomic_DNA"/>
</dbReference>
<feature type="compositionally biased region" description="Low complexity" evidence="17">
    <location>
        <begin position="249"/>
        <end position="274"/>
    </location>
</feature>
<evidence type="ECO:0000256" key="4">
    <source>
        <dbReference type="ARBA" id="ARBA00022528"/>
    </source>
</evidence>
<evidence type="ECO:0000313" key="19">
    <source>
        <dbReference type="EMBL" id="KAG9321277.1"/>
    </source>
</evidence>
<dbReference type="PANTHER" id="PTHR10903:SF135">
    <property type="entry name" value="TRANSLOCASE OF CHLOROPLAST 120, CHLOROPLASTIC-RELATED"/>
    <property type="match status" value="1"/>
</dbReference>
<keyword evidence="13" id="KW-1133">Transmembrane helix</keyword>
<feature type="domain" description="AIG1-type G" evidence="18">
    <location>
        <begin position="5"/>
        <end position="124"/>
    </location>
</feature>
<keyword evidence="7" id="KW-0479">Metal-binding</keyword>
<dbReference type="GO" id="GO:0016787">
    <property type="term" value="F:hydrolase activity"/>
    <property type="evidence" value="ECO:0007669"/>
    <property type="project" value="UniProtKB-KW"/>
</dbReference>
<dbReference type="Proteomes" id="UP000717515">
    <property type="component" value="Unassembled WGS sequence"/>
</dbReference>
<proteinExistence type="predicted"/>
<evidence type="ECO:0000256" key="10">
    <source>
        <dbReference type="ARBA" id="ARBA00022805"/>
    </source>
</evidence>
<evidence type="ECO:0000256" key="7">
    <source>
        <dbReference type="ARBA" id="ARBA00022723"/>
    </source>
</evidence>
<keyword evidence="3" id="KW-0813">Transport</keyword>
<evidence type="ECO:0000256" key="8">
    <source>
        <dbReference type="ARBA" id="ARBA00022741"/>
    </source>
</evidence>
<evidence type="ECO:0000256" key="11">
    <source>
        <dbReference type="ARBA" id="ARBA00022842"/>
    </source>
</evidence>
<name>A0A9P8CVQ8_MORAP</name>
<dbReference type="GO" id="GO:0005525">
    <property type="term" value="F:GTP binding"/>
    <property type="evidence" value="ECO:0007669"/>
    <property type="project" value="UniProtKB-KW"/>
</dbReference>
<comment type="caution">
    <text evidence="19">The sequence shown here is derived from an EMBL/GenBank/DDBJ whole genome shotgun (WGS) entry which is preliminary data.</text>
</comment>
<keyword evidence="6" id="KW-0812">Transmembrane</keyword>
<evidence type="ECO:0000313" key="20">
    <source>
        <dbReference type="Proteomes" id="UP000717515"/>
    </source>
</evidence>
<feature type="region of interest" description="Disordered" evidence="17">
    <location>
        <begin position="230"/>
        <end position="298"/>
    </location>
</feature>
<evidence type="ECO:0000256" key="17">
    <source>
        <dbReference type="SAM" id="MobiDB-lite"/>
    </source>
</evidence>
<organism evidence="19 20">
    <name type="scientific">Mortierella alpina</name>
    <name type="common">Oleaginous fungus</name>
    <name type="synonym">Mortierella renispora</name>
    <dbReference type="NCBI Taxonomy" id="64518"/>
    <lineage>
        <taxon>Eukaryota</taxon>
        <taxon>Fungi</taxon>
        <taxon>Fungi incertae sedis</taxon>
        <taxon>Mucoromycota</taxon>
        <taxon>Mortierellomycotina</taxon>
        <taxon>Mortierellomycetes</taxon>
        <taxon>Mortierellales</taxon>
        <taxon>Mortierellaceae</taxon>
        <taxon>Mortierella</taxon>
    </lineage>
</organism>
<gene>
    <name evidence="19" type="ORF">KVV02_003946</name>
</gene>
<keyword evidence="12" id="KW-0653">Protein transport</keyword>
<evidence type="ECO:0000256" key="3">
    <source>
        <dbReference type="ARBA" id="ARBA00022448"/>
    </source>
</evidence>
<dbReference type="GO" id="GO:0016020">
    <property type="term" value="C:membrane"/>
    <property type="evidence" value="ECO:0007669"/>
    <property type="project" value="UniProtKB-SubCell"/>
</dbReference>
<evidence type="ECO:0000256" key="16">
    <source>
        <dbReference type="ARBA" id="ARBA00024013"/>
    </source>
</evidence>
<reference evidence="19" key="1">
    <citation type="submission" date="2021-07" db="EMBL/GenBank/DDBJ databases">
        <title>Draft genome of Mortierella alpina, strain LL118, isolated from an aspen leaf litter sample.</title>
        <authorList>
            <person name="Yang S."/>
            <person name="Vinatzer B.A."/>
        </authorList>
    </citation>
    <scope>NUCLEOTIDE SEQUENCE</scope>
    <source>
        <strain evidence="19">LL118</strain>
    </source>
</reference>
<keyword evidence="14" id="KW-0342">GTP-binding</keyword>
<dbReference type="AlphaFoldDB" id="A0A9P8CVQ8"/>
<keyword evidence="8" id="KW-0547">Nucleotide-binding</keyword>
<evidence type="ECO:0000259" key="18">
    <source>
        <dbReference type="Pfam" id="PF04548"/>
    </source>
</evidence>
<evidence type="ECO:0000256" key="5">
    <source>
        <dbReference type="ARBA" id="ARBA00022640"/>
    </source>
</evidence>
<dbReference type="Pfam" id="PF04548">
    <property type="entry name" value="AIG1"/>
    <property type="match status" value="1"/>
</dbReference>
<dbReference type="GO" id="GO:0046872">
    <property type="term" value="F:metal ion binding"/>
    <property type="evidence" value="ECO:0007669"/>
    <property type="project" value="UniProtKB-KW"/>
</dbReference>
<keyword evidence="15" id="KW-0472">Membrane</keyword>